<dbReference type="InterPro" id="IPR036760">
    <property type="entry name" value="SspB-like_sf"/>
</dbReference>
<evidence type="ECO:0000313" key="3">
    <source>
        <dbReference type="Proteomes" id="UP001229244"/>
    </source>
</evidence>
<dbReference type="Gene3D" id="2.30.30.220">
    <property type="entry name" value="SspB-like"/>
    <property type="match status" value="1"/>
</dbReference>
<accession>A0AAE4ASI4</accession>
<dbReference type="AlphaFoldDB" id="A0AAE4ASI4"/>
<dbReference type="SUPFAM" id="SSF101738">
    <property type="entry name" value="SspB-like"/>
    <property type="match status" value="1"/>
</dbReference>
<dbReference type="InterPro" id="IPR007481">
    <property type="entry name" value="SspB"/>
</dbReference>
<organism evidence="2 3">
    <name type="scientific">Amorphus orientalis</name>
    <dbReference type="NCBI Taxonomy" id="649198"/>
    <lineage>
        <taxon>Bacteria</taxon>
        <taxon>Pseudomonadati</taxon>
        <taxon>Pseudomonadota</taxon>
        <taxon>Alphaproteobacteria</taxon>
        <taxon>Hyphomicrobiales</taxon>
        <taxon>Amorphaceae</taxon>
        <taxon>Amorphus</taxon>
    </lineage>
</organism>
<reference evidence="2" key="1">
    <citation type="submission" date="2023-07" db="EMBL/GenBank/DDBJ databases">
        <title>Genomic Encyclopedia of Type Strains, Phase IV (KMG-IV): sequencing the most valuable type-strain genomes for metagenomic binning, comparative biology and taxonomic classification.</title>
        <authorList>
            <person name="Goeker M."/>
        </authorList>
    </citation>
    <scope>NUCLEOTIDE SEQUENCE</scope>
    <source>
        <strain evidence="2">DSM 21202</strain>
    </source>
</reference>
<protein>
    <recommendedName>
        <fullName evidence="4">Stringent starvation protein B</fullName>
    </recommendedName>
</protein>
<evidence type="ECO:0008006" key="4">
    <source>
        <dbReference type="Google" id="ProtNLM"/>
    </source>
</evidence>
<evidence type="ECO:0000256" key="1">
    <source>
        <dbReference type="SAM" id="MobiDB-lite"/>
    </source>
</evidence>
<dbReference type="RefSeq" id="WP_306885118.1">
    <property type="nucleotide sequence ID" value="NZ_JAUSUL010000002.1"/>
</dbReference>
<proteinExistence type="predicted"/>
<gene>
    <name evidence="2" type="ORF">J2S73_001740</name>
</gene>
<dbReference type="Pfam" id="PF04386">
    <property type="entry name" value="SspB"/>
    <property type="match status" value="1"/>
</dbReference>
<name>A0AAE4ASI4_9HYPH</name>
<comment type="caution">
    <text evidence="2">The sequence shown here is derived from an EMBL/GenBank/DDBJ whole genome shotgun (WGS) entry which is preliminary data.</text>
</comment>
<feature type="region of interest" description="Disordered" evidence="1">
    <location>
        <begin position="118"/>
        <end position="180"/>
    </location>
</feature>
<sequence>MAEDLIRYDVLVQESLRGVVRKVLKEVAENGLPGEHHFYIAFQTGAPGVRISSRLREQYPDEMTVVLQHQFWDLAVTEHAFEIGLSFGGIPERLLIPFSSIKGFFDPSVQFGLQFEPQEEGEDAAQGTPAEPGPHPEAAAMQDDAPDGSADGAPESAPPVDEDRQEGAEVVSLDAFRKKP</sequence>
<dbReference type="EMBL" id="JAUSUL010000002">
    <property type="protein sequence ID" value="MDQ0315283.1"/>
    <property type="molecule type" value="Genomic_DNA"/>
</dbReference>
<keyword evidence="3" id="KW-1185">Reference proteome</keyword>
<evidence type="ECO:0000313" key="2">
    <source>
        <dbReference type="EMBL" id="MDQ0315283.1"/>
    </source>
</evidence>
<dbReference type="Proteomes" id="UP001229244">
    <property type="component" value="Unassembled WGS sequence"/>
</dbReference>